<sequence>MDCTRILFIIIPFVRQNKPIFKMIGRTFHNSKHPLSIHDLKEGEKASDIVPEAVKGKVDLIPINDDNVNETAELNGTRTPLAKIRTKELDYNRIHSNSLLPEYKADPYIIDYNLHSKEFQETMTCPKEIAETSNQCFDREVYNFLCKWVQSHEDNTLLRFDQSLDEYIANDALRDFFLNTQHPVQQLLKNRIIACHLGRRAIGVYFDPISGDPLLAPTEQRIYNLARRMDSEQMHIPFRSDHPNKQTEAGDTAAISTYPIGSEQIRYNSGNHFISRPANGNVFDENSKRCTAKSAGNLHVLVKRGFLEDRLQEIKELTVETHSTGETQLQYFVIYSRHSLKEGHFGASLVIMDPVNPYFPKRVMVCDTLLKELPQHPRWWNHFIAEYSNVFGDAIVEIIEDLSHPLQKVNIKGDEPYRHDWDCPYYVASMTDALAMLVKNDPKLLLEASVQDIHSAMKETMHDYYQPDRKIKDRTEIKQVNKLKRWNSGREVIKDFVVEISRKSSYEI</sequence>
<dbReference type="eggNOG" id="ENOG502ZBDD">
    <property type="taxonomic scope" value="Bacteria"/>
</dbReference>
<organism evidence="1 2">
    <name type="scientific">Arcticibacter svalbardensis MN12-7</name>
    <dbReference type="NCBI Taxonomy" id="1150600"/>
    <lineage>
        <taxon>Bacteria</taxon>
        <taxon>Pseudomonadati</taxon>
        <taxon>Bacteroidota</taxon>
        <taxon>Sphingobacteriia</taxon>
        <taxon>Sphingobacteriales</taxon>
        <taxon>Sphingobacteriaceae</taxon>
        <taxon>Arcticibacter</taxon>
    </lineage>
</organism>
<gene>
    <name evidence="1" type="ORF">ADIARSV_1141</name>
</gene>
<reference evidence="1 2" key="1">
    <citation type="journal article" date="2013" name="Genome Announc.">
        <title>Draft Genome Sequence of Arcticibacter svalbardensis Strain MN12-7T, a Member of the Family Sphingobacteriaceae Isolated from an Arctic Soil Sample.</title>
        <authorList>
            <person name="Shivaji S."/>
            <person name="Ara S."/>
            <person name="Prasad S."/>
            <person name="Manasa B.P."/>
            <person name="Begum Z."/>
            <person name="Singh A."/>
            <person name="Kumar Pinnaka A."/>
        </authorList>
    </citation>
    <scope>NUCLEOTIDE SEQUENCE [LARGE SCALE GENOMIC DNA]</scope>
    <source>
        <strain evidence="1 2">MN12-7</strain>
    </source>
</reference>
<protein>
    <submittedName>
        <fullName evidence="1">Uncharacterized protein</fullName>
    </submittedName>
</protein>
<dbReference type="EMBL" id="AQPN01000044">
    <property type="protein sequence ID" value="EOR95626.1"/>
    <property type="molecule type" value="Genomic_DNA"/>
</dbReference>
<proteinExistence type="predicted"/>
<accession>R9GV86</accession>
<evidence type="ECO:0000313" key="2">
    <source>
        <dbReference type="Proteomes" id="UP000014174"/>
    </source>
</evidence>
<name>R9GV86_9SPHI</name>
<comment type="caution">
    <text evidence="1">The sequence shown here is derived from an EMBL/GenBank/DDBJ whole genome shotgun (WGS) entry which is preliminary data.</text>
</comment>
<evidence type="ECO:0000313" key="1">
    <source>
        <dbReference type="EMBL" id="EOR95626.1"/>
    </source>
</evidence>
<dbReference type="AlphaFoldDB" id="R9GV86"/>
<keyword evidence="2" id="KW-1185">Reference proteome</keyword>
<dbReference type="Proteomes" id="UP000014174">
    <property type="component" value="Unassembled WGS sequence"/>
</dbReference>